<dbReference type="InterPro" id="IPR036864">
    <property type="entry name" value="Zn2-C6_fun-type_DNA-bd_sf"/>
</dbReference>
<keyword evidence="2" id="KW-0479">Metal-binding</keyword>
<keyword evidence="5" id="KW-0539">Nucleus</keyword>
<evidence type="ECO:0000256" key="1">
    <source>
        <dbReference type="ARBA" id="ARBA00004123"/>
    </source>
</evidence>
<evidence type="ECO:0000256" key="3">
    <source>
        <dbReference type="ARBA" id="ARBA00023015"/>
    </source>
</evidence>
<organism evidence="7 8">
    <name type="scientific">Oidiodendron maius (strain Zn)</name>
    <dbReference type="NCBI Taxonomy" id="913774"/>
    <lineage>
        <taxon>Eukaryota</taxon>
        <taxon>Fungi</taxon>
        <taxon>Dikarya</taxon>
        <taxon>Ascomycota</taxon>
        <taxon>Pezizomycotina</taxon>
        <taxon>Leotiomycetes</taxon>
        <taxon>Leotiomycetes incertae sedis</taxon>
        <taxon>Myxotrichaceae</taxon>
        <taxon>Oidiodendron</taxon>
    </lineage>
</organism>
<dbReference type="InterPro" id="IPR050815">
    <property type="entry name" value="TF_fung"/>
</dbReference>
<dbReference type="GO" id="GO:0005634">
    <property type="term" value="C:nucleus"/>
    <property type="evidence" value="ECO:0007669"/>
    <property type="project" value="UniProtKB-SubCell"/>
</dbReference>
<dbReference type="Proteomes" id="UP000054321">
    <property type="component" value="Unassembled WGS sequence"/>
</dbReference>
<protein>
    <recommendedName>
        <fullName evidence="6">Zn(2)-C6 fungal-type domain-containing protein</fullName>
    </recommendedName>
</protein>
<keyword evidence="3" id="KW-0805">Transcription regulation</keyword>
<evidence type="ECO:0000259" key="6">
    <source>
        <dbReference type="PROSITE" id="PS50048"/>
    </source>
</evidence>
<dbReference type="InParanoid" id="A0A0C3DKA4"/>
<dbReference type="Pfam" id="PF04082">
    <property type="entry name" value="Fungal_trans"/>
    <property type="match status" value="1"/>
</dbReference>
<evidence type="ECO:0000256" key="4">
    <source>
        <dbReference type="ARBA" id="ARBA00023163"/>
    </source>
</evidence>
<evidence type="ECO:0000256" key="2">
    <source>
        <dbReference type="ARBA" id="ARBA00022723"/>
    </source>
</evidence>
<comment type="subcellular location">
    <subcellularLocation>
        <location evidence="1">Nucleus</location>
    </subcellularLocation>
</comment>
<dbReference type="Pfam" id="PF00172">
    <property type="entry name" value="Zn_clus"/>
    <property type="match status" value="1"/>
</dbReference>
<dbReference type="EMBL" id="KN832875">
    <property type="protein sequence ID" value="KIN02413.1"/>
    <property type="molecule type" value="Genomic_DNA"/>
</dbReference>
<dbReference type="AlphaFoldDB" id="A0A0C3DKA4"/>
<dbReference type="CDD" id="cd00067">
    <property type="entry name" value="GAL4"/>
    <property type="match status" value="1"/>
</dbReference>
<sequence length="514" mass="57041">MEQPEGQARYACAACQRLKKKCDRLLPECSLCLRCGSTPHRFPVLNVIRHHRSCSYDQSTRNSGNGAMTTVSASASSAKVYQQAGNGFPPVYFLDSLLFSRSLGHLPDTNLPIDSELQSFIGDVSDVKTFASTFLNYVHPWLPFISRKLFSERFLNPLARPHAETELLIAAVKLVAIAPGEGDPRSLVYHHMKATLHQAEINGLLKFRIFQALILVALYEIGHAIYPSAYLTLGYCARYGAALGVNKAISGTSGQTYNWSESEEERRSWWAVIVLDRCLNLGCADRASVVEEPSSSSFLPMDDKQWELGVNASYQANVLSSPPTEGMGRFGLTVQAAVLLGRVFRNMHDNTGGDDFRNDEARVLDNTINALTQVSLEEGRYRGIGVCSPTTICYSSRLLLNERQRISTNTWHDTPESTSPPPDFVAHIAAEMLRLARAISAEGSCATEEISPFCLDTMYRSAIFYASNHKQTGNRSDLDALEDIKTAFKVMNGRWRVAGIYLQLIEARDFSGIW</sequence>
<dbReference type="HOGENOM" id="CLU_023880_2_0_1"/>
<dbReference type="GO" id="GO:0008270">
    <property type="term" value="F:zinc ion binding"/>
    <property type="evidence" value="ECO:0007669"/>
    <property type="project" value="InterPro"/>
</dbReference>
<dbReference type="PROSITE" id="PS50048">
    <property type="entry name" value="ZN2_CY6_FUNGAL_2"/>
    <property type="match status" value="1"/>
</dbReference>
<dbReference type="GO" id="GO:0006351">
    <property type="term" value="P:DNA-templated transcription"/>
    <property type="evidence" value="ECO:0007669"/>
    <property type="project" value="InterPro"/>
</dbReference>
<dbReference type="InterPro" id="IPR007219">
    <property type="entry name" value="XnlR_reg_dom"/>
</dbReference>
<name>A0A0C3DKA4_OIDMZ</name>
<keyword evidence="8" id="KW-1185">Reference proteome</keyword>
<accession>A0A0C3DKA4</accession>
<feature type="domain" description="Zn(2)-C6 fungal-type" evidence="6">
    <location>
        <begin position="11"/>
        <end position="56"/>
    </location>
</feature>
<keyword evidence="4" id="KW-0804">Transcription</keyword>
<evidence type="ECO:0000313" key="8">
    <source>
        <dbReference type="Proteomes" id="UP000054321"/>
    </source>
</evidence>
<dbReference type="InterPro" id="IPR001138">
    <property type="entry name" value="Zn2Cys6_DnaBD"/>
</dbReference>
<proteinExistence type="predicted"/>
<evidence type="ECO:0000256" key="5">
    <source>
        <dbReference type="ARBA" id="ARBA00023242"/>
    </source>
</evidence>
<gene>
    <name evidence="7" type="ORF">OIDMADRAFT_121506</name>
</gene>
<reference evidence="7 8" key="1">
    <citation type="submission" date="2014-04" db="EMBL/GenBank/DDBJ databases">
        <authorList>
            <consortium name="DOE Joint Genome Institute"/>
            <person name="Kuo A."/>
            <person name="Martino E."/>
            <person name="Perotto S."/>
            <person name="Kohler A."/>
            <person name="Nagy L.G."/>
            <person name="Floudas D."/>
            <person name="Copeland A."/>
            <person name="Barry K.W."/>
            <person name="Cichocki N."/>
            <person name="Veneault-Fourrey C."/>
            <person name="LaButti K."/>
            <person name="Lindquist E.A."/>
            <person name="Lipzen A."/>
            <person name="Lundell T."/>
            <person name="Morin E."/>
            <person name="Murat C."/>
            <person name="Sun H."/>
            <person name="Tunlid A."/>
            <person name="Henrissat B."/>
            <person name="Grigoriev I.V."/>
            <person name="Hibbett D.S."/>
            <person name="Martin F."/>
            <person name="Nordberg H.P."/>
            <person name="Cantor M.N."/>
            <person name="Hua S.X."/>
        </authorList>
    </citation>
    <scope>NUCLEOTIDE SEQUENCE [LARGE SCALE GENOMIC DNA]</scope>
    <source>
        <strain evidence="7 8">Zn</strain>
    </source>
</reference>
<dbReference type="GO" id="GO:0003677">
    <property type="term" value="F:DNA binding"/>
    <property type="evidence" value="ECO:0007669"/>
    <property type="project" value="InterPro"/>
</dbReference>
<dbReference type="PANTHER" id="PTHR47338:SF20">
    <property type="entry name" value="ZN(II)2CYS6 TRANSCRIPTION FACTOR (EUROFUNG)"/>
    <property type="match status" value="1"/>
</dbReference>
<reference evidence="8" key="2">
    <citation type="submission" date="2015-01" db="EMBL/GenBank/DDBJ databases">
        <title>Evolutionary Origins and Diversification of the Mycorrhizal Mutualists.</title>
        <authorList>
            <consortium name="DOE Joint Genome Institute"/>
            <consortium name="Mycorrhizal Genomics Consortium"/>
            <person name="Kohler A."/>
            <person name="Kuo A."/>
            <person name="Nagy L.G."/>
            <person name="Floudas D."/>
            <person name="Copeland A."/>
            <person name="Barry K.W."/>
            <person name="Cichocki N."/>
            <person name="Veneault-Fourrey C."/>
            <person name="LaButti K."/>
            <person name="Lindquist E.A."/>
            <person name="Lipzen A."/>
            <person name="Lundell T."/>
            <person name="Morin E."/>
            <person name="Murat C."/>
            <person name="Riley R."/>
            <person name="Ohm R."/>
            <person name="Sun H."/>
            <person name="Tunlid A."/>
            <person name="Henrissat B."/>
            <person name="Grigoriev I.V."/>
            <person name="Hibbett D.S."/>
            <person name="Martin F."/>
        </authorList>
    </citation>
    <scope>NUCLEOTIDE SEQUENCE [LARGE SCALE GENOMIC DNA]</scope>
    <source>
        <strain evidence="8">Zn</strain>
    </source>
</reference>
<dbReference type="CDD" id="cd12148">
    <property type="entry name" value="fungal_TF_MHR"/>
    <property type="match status" value="1"/>
</dbReference>
<dbReference type="SUPFAM" id="SSF57701">
    <property type="entry name" value="Zn2/Cys6 DNA-binding domain"/>
    <property type="match status" value="1"/>
</dbReference>
<evidence type="ECO:0000313" key="7">
    <source>
        <dbReference type="EMBL" id="KIN02413.1"/>
    </source>
</evidence>
<dbReference type="OrthoDB" id="1274115at2759"/>
<dbReference type="GO" id="GO:0000981">
    <property type="term" value="F:DNA-binding transcription factor activity, RNA polymerase II-specific"/>
    <property type="evidence" value="ECO:0007669"/>
    <property type="project" value="InterPro"/>
</dbReference>
<dbReference type="PANTHER" id="PTHR47338">
    <property type="entry name" value="ZN(II)2CYS6 TRANSCRIPTION FACTOR (EUROFUNG)-RELATED"/>
    <property type="match status" value="1"/>
</dbReference>